<accession>A0A0M4FT89</accession>
<sequence>MPLTILVIGPQDTVSLILNIGHTYPELTLIPASYTTEKETLTILDRHKNNADIILFAGLIPYQIVKQELNGFTKPMVYVPVTGTTLYRVLFKMINETGRNLMNNTPRISIDTLEKNDVQESLDELEINVAELFVKDFNIREGTEQLVYFHYNLWIKQAIDVAITCVRSVYDRLIELGVPAFQVVPTRSSIYSSLEQVLLEGKTLEQANTQLAIGIIRFSNLSDRLTAYDKQRKRVVLQNILIDFGEKAQALLDWSNREEMRFVTTRGAMEEATNHFSHISLLNDIAVKTGIQACLGIGFGRTANEGEIKAREALNKAKLNMGSCYAADIDGTIHGPIGEFFHLEYSIRSDNPRKVSLAKKARLSVATINKLLSYCSSIGNTSITALELSNGLGITVRSARRILSILEKNELAKVVGEEQPINRGRPRQLYRINLA</sequence>
<gene>
    <name evidence="1" type="ORF">AM592_15620</name>
</gene>
<evidence type="ECO:0000313" key="2">
    <source>
        <dbReference type="Proteomes" id="UP000067625"/>
    </source>
</evidence>
<dbReference type="OrthoDB" id="4986073at2"/>
<dbReference type="EMBL" id="CP012600">
    <property type="protein sequence ID" value="ALC82859.1"/>
    <property type="molecule type" value="Genomic_DNA"/>
</dbReference>
<reference evidence="2" key="1">
    <citation type="submission" date="2015-08" db="EMBL/GenBank/DDBJ databases">
        <title>Genome sequencing project for genomic taxonomy and phylogenomics of Bacillus-like bacteria.</title>
        <authorList>
            <person name="Liu B."/>
            <person name="Wang J."/>
            <person name="Zhu Y."/>
            <person name="Liu G."/>
            <person name="Chen Q."/>
            <person name="Chen Z."/>
            <person name="Lan J."/>
            <person name="Che J."/>
            <person name="Ge C."/>
            <person name="Shi H."/>
            <person name="Pan Z."/>
            <person name="Liu X."/>
        </authorList>
    </citation>
    <scope>NUCLEOTIDE SEQUENCE [LARGE SCALE GENOMIC DNA]</scope>
    <source>
        <strain evidence="2">FJAT-4402</strain>
    </source>
</reference>
<dbReference type="RefSeq" id="WP_053604672.1">
    <property type="nucleotide sequence ID" value="NZ_CP012600.1"/>
</dbReference>
<evidence type="ECO:0008006" key="3">
    <source>
        <dbReference type="Google" id="ProtNLM"/>
    </source>
</evidence>
<protein>
    <recommendedName>
        <fullName evidence="3">Transcriptional regulator</fullName>
    </recommendedName>
</protein>
<dbReference type="InterPro" id="IPR043128">
    <property type="entry name" value="Rev_trsase/Diguanyl_cyclase"/>
</dbReference>
<dbReference type="Proteomes" id="UP000067625">
    <property type="component" value="Chromosome"/>
</dbReference>
<proteinExistence type="predicted"/>
<reference evidence="1 2" key="2">
    <citation type="journal article" date="2016" name="Int. J. Syst. Evol. Microbiol.">
        <title>Bacillus gobiensis sp. nov., isolated from a soil sample.</title>
        <authorList>
            <person name="Liu B."/>
            <person name="Liu G.H."/>
            <person name="Cetin S."/>
            <person name="Schumann P."/>
            <person name="Pan Z.Z."/>
            <person name="Chen Q.Q."/>
        </authorList>
    </citation>
    <scope>NUCLEOTIDE SEQUENCE [LARGE SCALE GENOMIC DNA]</scope>
    <source>
        <strain evidence="1 2">FJAT-4402</strain>
    </source>
</reference>
<dbReference type="AlphaFoldDB" id="A0A0M4FT89"/>
<keyword evidence="2" id="KW-1185">Reference proteome</keyword>
<evidence type="ECO:0000313" key="1">
    <source>
        <dbReference type="EMBL" id="ALC82859.1"/>
    </source>
</evidence>
<dbReference type="InterPro" id="IPR036390">
    <property type="entry name" value="WH_DNA-bd_sf"/>
</dbReference>
<organism evidence="1 2">
    <name type="scientific">Bacillus gobiensis</name>
    <dbReference type="NCBI Taxonomy" id="1441095"/>
    <lineage>
        <taxon>Bacteria</taxon>
        <taxon>Bacillati</taxon>
        <taxon>Bacillota</taxon>
        <taxon>Bacilli</taxon>
        <taxon>Bacillales</taxon>
        <taxon>Bacillaceae</taxon>
        <taxon>Bacillus</taxon>
    </lineage>
</organism>
<dbReference type="STRING" id="1441095.AM592_15620"/>
<dbReference type="Gene3D" id="3.30.70.270">
    <property type="match status" value="1"/>
</dbReference>
<name>A0A0M4FT89_9BACI</name>
<dbReference type="SUPFAM" id="SSF46785">
    <property type="entry name" value="Winged helix' DNA-binding domain"/>
    <property type="match status" value="1"/>
</dbReference>
<dbReference type="PATRIC" id="fig|1441095.3.peg.3444"/>